<feature type="region of interest" description="Disordered" evidence="1">
    <location>
        <begin position="105"/>
        <end position="147"/>
    </location>
</feature>
<sequence length="480" mass="50413">MSRRPRGASTMAAAAAIGLVVAVGVAPTASAEPCEGAAAAAQPLPNQAFQIPKPSRLAPLNRPIGHMPVGANDRAPLPKLGQLPLAILKALIPNTGQVRQKAAVVPAPNPGGAQPVPNVAQPAPVPAAPEPAPAPAAAQPAPGAPPGTSIVGWVTGPDSPNQTIKRFAITGTDLGIMWDNGDPVNRQVLMAFGDTNGYCGIPGKQWRYNALFRSQDGSLSRTIAVPDGVVANKYSGSPVWRQGISKQIINSIGRAPEETGIIPTAGVSVGRNQYLNFMSIRNWDSPGAWTTNFSAIAMSPDNGENWGVYPGTIRTPGGGNENFQMGAFLKPGPGDPYIYTFGTPNGRGGSAYIARVSPAFIPDLTKYEYWNADNNAWVPGNPAAATPVIPGPVSEMSAQYNTYLKQYLVLYGNGANDVVMRTAPAPQGPWGPEQLIAPSSQIPGGIYAPYLHPWSTGKELYYNLSLWSAYNVMLMKTVLP</sequence>
<evidence type="ECO:0000256" key="1">
    <source>
        <dbReference type="SAM" id="MobiDB-lite"/>
    </source>
</evidence>
<dbReference type="Pfam" id="PF13810">
    <property type="entry name" value="DUF4185"/>
    <property type="match status" value="1"/>
</dbReference>
<reference evidence="4 5" key="1">
    <citation type="submission" date="2016-07" db="EMBL/GenBank/DDBJ databases">
        <authorList>
            <person name="Sutton G."/>
            <person name="Brinkac L."/>
            <person name="Sanka R."/>
            <person name="Adams M."/>
            <person name="Lau E."/>
            <person name="Kumar A."/>
            <person name="Macaden R."/>
        </authorList>
    </citation>
    <scope>NUCLEOTIDE SEQUENCE [LARGE SCALE GENOMIC DNA]</scope>
    <source>
        <strain evidence="4 5">GA-0871</strain>
    </source>
</reference>
<protein>
    <recommendedName>
        <fullName evidence="3">DUF4185 domain-containing protein</fullName>
    </recommendedName>
</protein>
<evidence type="ECO:0000313" key="5">
    <source>
        <dbReference type="Proteomes" id="UP000187001"/>
    </source>
</evidence>
<feature type="chain" id="PRO_5044821309" description="DUF4185 domain-containing protein" evidence="2">
    <location>
        <begin position="32"/>
        <end position="480"/>
    </location>
</feature>
<evidence type="ECO:0000313" key="4">
    <source>
        <dbReference type="EMBL" id="OMC38617.1"/>
    </source>
</evidence>
<feature type="domain" description="DUF4185" evidence="3">
    <location>
        <begin position="159"/>
        <end position="476"/>
    </location>
</feature>
<organism evidence="4 5">
    <name type="scientific">Mycolicibacterium fortuitum</name>
    <name type="common">Mycobacterium fortuitum</name>
    <dbReference type="NCBI Taxonomy" id="1766"/>
    <lineage>
        <taxon>Bacteria</taxon>
        <taxon>Bacillati</taxon>
        <taxon>Actinomycetota</taxon>
        <taxon>Actinomycetes</taxon>
        <taxon>Mycobacteriales</taxon>
        <taxon>Mycobacteriaceae</taxon>
        <taxon>Mycolicibacterium</taxon>
    </lineage>
</organism>
<dbReference type="AlphaFoldDB" id="A0ABD6QHL3"/>
<name>A0ABD6QHL3_MYCFO</name>
<gene>
    <name evidence="4" type="ORF">A5742_06540</name>
</gene>
<feature type="compositionally biased region" description="Pro residues" evidence="1">
    <location>
        <begin position="123"/>
        <end position="134"/>
    </location>
</feature>
<comment type="caution">
    <text evidence="4">The sequence shown here is derived from an EMBL/GenBank/DDBJ whole genome shotgun (WGS) entry which is preliminary data.</text>
</comment>
<accession>A0ABD6QHL3</accession>
<dbReference type="InterPro" id="IPR025442">
    <property type="entry name" value="DUF4185"/>
</dbReference>
<evidence type="ECO:0000259" key="3">
    <source>
        <dbReference type="Pfam" id="PF13810"/>
    </source>
</evidence>
<dbReference type="Proteomes" id="UP000187001">
    <property type="component" value="Unassembled WGS sequence"/>
</dbReference>
<feature type="compositionally biased region" description="Low complexity" evidence="1">
    <location>
        <begin position="105"/>
        <end position="122"/>
    </location>
</feature>
<evidence type="ECO:0000256" key="2">
    <source>
        <dbReference type="SAM" id="SignalP"/>
    </source>
</evidence>
<keyword evidence="2" id="KW-0732">Signal</keyword>
<dbReference type="EMBL" id="MBER01000122">
    <property type="protein sequence ID" value="OMC38617.1"/>
    <property type="molecule type" value="Genomic_DNA"/>
</dbReference>
<feature type="signal peptide" evidence="2">
    <location>
        <begin position="1"/>
        <end position="31"/>
    </location>
</feature>
<proteinExistence type="predicted"/>